<dbReference type="EMBL" id="CM042011">
    <property type="protein sequence ID" value="KAI3765897.1"/>
    <property type="molecule type" value="Genomic_DNA"/>
</dbReference>
<comment type="caution">
    <text evidence="1">The sequence shown here is derived from an EMBL/GenBank/DDBJ whole genome shotgun (WGS) entry which is preliminary data.</text>
</comment>
<evidence type="ECO:0000313" key="1">
    <source>
        <dbReference type="EMBL" id="KAI3765897.1"/>
    </source>
</evidence>
<sequence length="163" mass="18004">MDGGSGSLVKFNLVANVAGNDIWSFLRTMDVPVNSLHAQGYVSIGCELCTSSVLPGQHEREGMWWWEDAKAKECGLHKGNLKEESVNGNGNGNGNGNSAADIFESQNVVNLTRTGIENLVKMEDRNDARMVVLYAPWCPFCQVKVMAHISKVSFNSYQFPQKY</sequence>
<protein>
    <submittedName>
        <fullName evidence="1">Uncharacterized protein</fullName>
    </submittedName>
</protein>
<evidence type="ECO:0000313" key="2">
    <source>
        <dbReference type="Proteomes" id="UP001055811"/>
    </source>
</evidence>
<dbReference type="Proteomes" id="UP001055811">
    <property type="component" value="Linkage Group LG03"/>
</dbReference>
<name>A0ACB9F5F6_CICIN</name>
<reference evidence="1 2" key="2">
    <citation type="journal article" date="2022" name="Mol. Ecol. Resour.">
        <title>The genomes of chicory, endive, great burdock and yacon provide insights into Asteraceae paleo-polyploidization history and plant inulin production.</title>
        <authorList>
            <person name="Fan W."/>
            <person name="Wang S."/>
            <person name="Wang H."/>
            <person name="Wang A."/>
            <person name="Jiang F."/>
            <person name="Liu H."/>
            <person name="Zhao H."/>
            <person name="Xu D."/>
            <person name="Zhang Y."/>
        </authorList>
    </citation>
    <scope>NUCLEOTIDE SEQUENCE [LARGE SCALE GENOMIC DNA]</scope>
    <source>
        <strain evidence="2">cv. Punajuju</strain>
        <tissue evidence="1">Leaves</tissue>
    </source>
</reference>
<accession>A0ACB9F5F6</accession>
<gene>
    <name evidence="1" type="ORF">L2E82_15943</name>
</gene>
<organism evidence="1 2">
    <name type="scientific">Cichorium intybus</name>
    <name type="common">Chicory</name>
    <dbReference type="NCBI Taxonomy" id="13427"/>
    <lineage>
        <taxon>Eukaryota</taxon>
        <taxon>Viridiplantae</taxon>
        <taxon>Streptophyta</taxon>
        <taxon>Embryophyta</taxon>
        <taxon>Tracheophyta</taxon>
        <taxon>Spermatophyta</taxon>
        <taxon>Magnoliopsida</taxon>
        <taxon>eudicotyledons</taxon>
        <taxon>Gunneridae</taxon>
        <taxon>Pentapetalae</taxon>
        <taxon>asterids</taxon>
        <taxon>campanulids</taxon>
        <taxon>Asterales</taxon>
        <taxon>Asteraceae</taxon>
        <taxon>Cichorioideae</taxon>
        <taxon>Cichorieae</taxon>
        <taxon>Cichoriinae</taxon>
        <taxon>Cichorium</taxon>
    </lineage>
</organism>
<keyword evidence="2" id="KW-1185">Reference proteome</keyword>
<reference evidence="2" key="1">
    <citation type="journal article" date="2022" name="Mol. Ecol. Resour.">
        <title>The genomes of chicory, endive, great burdock and yacon provide insights into Asteraceae palaeo-polyploidization history and plant inulin production.</title>
        <authorList>
            <person name="Fan W."/>
            <person name="Wang S."/>
            <person name="Wang H."/>
            <person name="Wang A."/>
            <person name="Jiang F."/>
            <person name="Liu H."/>
            <person name="Zhao H."/>
            <person name="Xu D."/>
            <person name="Zhang Y."/>
        </authorList>
    </citation>
    <scope>NUCLEOTIDE SEQUENCE [LARGE SCALE GENOMIC DNA]</scope>
    <source>
        <strain evidence="2">cv. Punajuju</strain>
    </source>
</reference>
<proteinExistence type="predicted"/>